<accession>A0A518BTY9</accession>
<reference evidence="3 4" key="1">
    <citation type="submission" date="2019-02" db="EMBL/GenBank/DDBJ databases">
        <title>Deep-cultivation of Planctomycetes and their phenomic and genomic characterization uncovers novel biology.</title>
        <authorList>
            <person name="Wiegand S."/>
            <person name="Jogler M."/>
            <person name="Boedeker C."/>
            <person name="Pinto D."/>
            <person name="Vollmers J."/>
            <person name="Rivas-Marin E."/>
            <person name="Kohn T."/>
            <person name="Peeters S.H."/>
            <person name="Heuer A."/>
            <person name="Rast P."/>
            <person name="Oberbeckmann S."/>
            <person name="Bunk B."/>
            <person name="Jeske O."/>
            <person name="Meyerdierks A."/>
            <person name="Storesund J.E."/>
            <person name="Kallscheuer N."/>
            <person name="Luecker S."/>
            <person name="Lage O.M."/>
            <person name="Pohl T."/>
            <person name="Merkel B.J."/>
            <person name="Hornburger P."/>
            <person name="Mueller R.-W."/>
            <person name="Bruemmer F."/>
            <person name="Labrenz M."/>
            <person name="Spormann A.M."/>
            <person name="Op den Camp H."/>
            <person name="Overmann J."/>
            <person name="Amann R."/>
            <person name="Jetten M.S.M."/>
            <person name="Mascher T."/>
            <person name="Medema M.H."/>
            <person name="Devos D.P."/>
            <person name="Kaster A.-K."/>
            <person name="Ovreas L."/>
            <person name="Rohde M."/>
            <person name="Galperin M.Y."/>
            <person name="Jogler C."/>
        </authorList>
    </citation>
    <scope>NUCLEOTIDE SEQUENCE [LARGE SCALE GENOMIC DNA]</scope>
    <source>
        <strain evidence="3 4">Pan265</strain>
    </source>
</reference>
<keyword evidence="1" id="KW-0472">Membrane</keyword>
<evidence type="ECO:0000256" key="1">
    <source>
        <dbReference type="SAM" id="Phobius"/>
    </source>
</evidence>
<evidence type="ECO:0000313" key="4">
    <source>
        <dbReference type="Proteomes" id="UP000320386"/>
    </source>
</evidence>
<organism evidence="3 4">
    <name type="scientific">Mucisphaera calidilacus</name>
    <dbReference type="NCBI Taxonomy" id="2527982"/>
    <lineage>
        <taxon>Bacteria</taxon>
        <taxon>Pseudomonadati</taxon>
        <taxon>Planctomycetota</taxon>
        <taxon>Phycisphaerae</taxon>
        <taxon>Phycisphaerales</taxon>
        <taxon>Phycisphaeraceae</taxon>
        <taxon>Mucisphaera</taxon>
    </lineage>
</organism>
<evidence type="ECO:0000313" key="3">
    <source>
        <dbReference type="EMBL" id="QDU70443.1"/>
    </source>
</evidence>
<keyword evidence="1" id="KW-1133">Transmembrane helix</keyword>
<dbReference type="RefSeq" id="WP_145444550.1">
    <property type="nucleotide sequence ID" value="NZ_CP036280.1"/>
</dbReference>
<evidence type="ECO:0000256" key="2">
    <source>
        <dbReference type="SAM" id="SignalP"/>
    </source>
</evidence>
<protein>
    <submittedName>
        <fullName evidence="3">Uncharacterized protein</fullName>
    </submittedName>
</protein>
<dbReference type="AlphaFoldDB" id="A0A518BTY9"/>
<dbReference type="EMBL" id="CP036280">
    <property type="protein sequence ID" value="QDU70443.1"/>
    <property type="molecule type" value="Genomic_DNA"/>
</dbReference>
<proteinExistence type="predicted"/>
<sequence precursor="true">MNLKVLALAGCCSVLSFLQSAQAQYTPPDLSSLDTVITPSDLAMGALALGGVAIGAAFALGGGFRIAKKTYNWIFAKM</sequence>
<keyword evidence="2" id="KW-0732">Signal</keyword>
<feature type="chain" id="PRO_5022217135" evidence="2">
    <location>
        <begin position="24"/>
        <end position="78"/>
    </location>
</feature>
<keyword evidence="1" id="KW-0812">Transmembrane</keyword>
<feature type="transmembrane region" description="Helical" evidence="1">
    <location>
        <begin position="47"/>
        <end position="67"/>
    </location>
</feature>
<gene>
    <name evidence="3" type="ORF">Pan265_02700</name>
</gene>
<keyword evidence="4" id="KW-1185">Reference proteome</keyword>
<feature type="signal peptide" evidence="2">
    <location>
        <begin position="1"/>
        <end position="23"/>
    </location>
</feature>
<name>A0A518BTY9_9BACT</name>
<dbReference type="Proteomes" id="UP000320386">
    <property type="component" value="Chromosome"/>
</dbReference>
<dbReference type="KEGG" id="mcad:Pan265_02700"/>